<protein>
    <submittedName>
        <fullName evidence="1">Uncharacterized protein</fullName>
    </submittedName>
</protein>
<reference evidence="2" key="1">
    <citation type="journal article" date="2014" name="Nat. Genet.">
        <title>A reference genome for common bean and genome-wide analysis of dual domestications.</title>
        <authorList>
            <person name="Schmutz J."/>
            <person name="McClean P.E."/>
            <person name="Mamidi S."/>
            <person name="Wu G.A."/>
            <person name="Cannon S.B."/>
            <person name="Grimwood J."/>
            <person name="Jenkins J."/>
            <person name="Shu S."/>
            <person name="Song Q."/>
            <person name="Chavarro C."/>
            <person name="Torres-Torres M."/>
            <person name="Geffroy V."/>
            <person name="Moghaddam S.M."/>
            <person name="Gao D."/>
            <person name="Abernathy B."/>
            <person name="Barry K."/>
            <person name="Blair M."/>
            <person name="Brick M.A."/>
            <person name="Chovatia M."/>
            <person name="Gepts P."/>
            <person name="Goodstein D.M."/>
            <person name="Gonzales M."/>
            <person name="Hellsten U."/>
            <person name="Hyten D.L."/>
            <person name="Jia G."/>
            <person name="Kelly J.D."/>
            <person name="Kudrna D."/>
            <person name="Lee R."/>
            <person name="Richard M.M."/>
            <person name="Miklas P.N."/>
            <person name="Osorno J.M."/>
            <person name="Rodrigues J."/>
            <person name="Thareau V."/>
            <person name="Urrea C.A."/>
            <person name="Wang M."/>
            <person name="Yu Y."/>
            <person name="Zhang M."/>
            <person name="Wing R.A."/>
            <person name="Cregan P.B."/>
            <person name="Rokhsar D.S."/>
            <person name="Jackson S.A."/>
        </authorList>
    </citation>
    <scope>NUCLEOTIDE SEQUENCE [LARGE SCALE GENOMIC DNA]</scope>
    <source>
        <strain evidence="2">cv. G19833</strain>
    </source>
</reference>
<evidence type="ECO:0000313" key="1">
    <source>
        <dbReference type="EMBL" id="ESW23940.1"/>
    </source>
</evidence>
<dbReference type="Gramene" id="ESW23940">
    <property type="protein sequence ID" value="ESW23940"/>
    <property type="gene ID" value="PHAVU_004G089400g"/>
</dbReference>
<keyword evidence="2" id="KW-1185">Reference proteome</keyword>
<gene>
    <name evidence="1" type="ORF">PHAVU_004G089400g</name>
</gene>
<dbReference type="Proteomes" id="UP000000226">
    <property type="component" value="Chromosome 4"/>
</dbReference>
<sequence length="100" mass="12041">MYYDYTYSTNPYHIWAHGSKNGHACFHKQELTIIFRFHLKINWHEVKLLNKDINNILRIETTDVELSNNYKKKGRVRRASFSLLCFNLFFCRVNDKPVSK</sequence>
<evidence type="ECO:0000313" key="2">
    <source>
        <dbReference type="Proteomes" id="UP000000226"/>
    </source>
</evidence>
<name>V7C3S5_PHAVU</name>
<proteinExistence type="predicted"/>
<accession>V7C3S5</accession>
<organism evidence="1 2">
    <name type="scientific">Phaseolus vulgaris</name>
    <name type="common">Kidney bean</name>
    <name type="synonym">French bean</name>
    <dbReference type="NCBI Taxonomy" id="3885"/>
    <lineage>
        <taxon>Eukaryota</taxon>
        <taxon>Viridiplantae</taxon>
        <taxon>Streptophyta</taxon>
        <taxon>Embryophyta</taxon>
        <taxon>Tracheophyta</taxon>
        <taxon>Spermatophyta</taxon>
        <taxon>Magnoliopsida</taxon>
        <taxon>eudicotyledons</taxon>
        <taxon>Gunneridae</taxon>
        <taxon>Pentapetalae</taxon>
        <taxon>rosids</taxon>
        <taxon>fabids</taxon>
        <taxon>Fabales</taxon>
        <taxon>Fabaceae</taxon>
        <taxon>Papilionoideae</taxon>
        <taxon>50 kb inversion clade</taxon>
        <taxon>NPAAA clade</taxon>
        <taxon>indigoferoid/millettioid clade</taxon>
        <taxon>Phaseoleae</taxon>
        <taxon>Phaseolus</taxon>
    </lineage>
</organism>
<dbReference type="AlphaFoldDB" id="V7C3S5"/>
<dbReference type="EMBL" id="CM002291">
    <property type="protein sequence ID" value="ESW23940.1"/>
    <property type="molecule type" value="Genomic_DNA"/>
</dbReference>